<reference evidence="3" key="1">
    <citation type="submission" date="2022-10" db="EMBL/GenBank/DDBJ databases">
        <title>Genome assembly of Pristionchus species.</title>
        <authorList>
            <person name="Yoshida K."/>
            <person name="Sommer R.J."/>
        </authorList>
    </citation>
    <scope>NUCLEOTIDE SEQUENCE [LARGE SCALE GENOMIC DNA]</scope>
    <source>
        <strain evidence="3">RS5460</strain>
    </source>
</reference>
<feature type="non-terminal residue" evidence="2">
    <location>
        <position position="1"/>
    </location>
</feature>
<keyword evidence="3" id="KW-1185">Reference proteome</keyword>
<proteinExistence type="predicted"/>
<feature type="region of interest" description="Disordered" evidence="1">
    <location>
        <begin position="1"/>
        <end position="25"/>
    </location>
</feature>
<dbReference type="Proteomes" id="UP001328107">
    <property type="component" value="Unassembled WGS sequence"/>
</dbReference>
<dbReference type="EMBL" id="BTRK01000006">
    <property type="protein sequence ID" value="GMR61346.1"/>
    <property type="molecule type" value="Genomic_DNA"/>
</dbReference>
<dbReference type="AlphaFoldDB" id="A0AAN5DE56"/>
<evidence type="ECO:0000313" key="3">
    <source>
        <dbReference type="Proteomes" id="UP001328107"/>
    </source>
</evidence>
<evidence type="ECO:0000313" key="2">
    <source>
        <dbReference type="EMBL" id="GMR61346.1"/>
    </source>
</evidence>
<evidence type="ECO:0000256" key="1">
    <source>
        <dbReference type="SAM" id="MobiDB-lite"/>
    </source>
</evidence>
<sequence length="154" mass="18668">KIEEKKKAIKEREEEEKEVEKEEEKAKNDLKKVRKLVDKKKHELEETEKLVMSSDELVEHEEMIATRNEQYIERTETRLITQKRLQESVEVDAARFGLEALEKRRENRRLRRVMGGMRTAIEEEMKRGRDQEYLERLLDMTEEDYDVRNELEGM</sequence>
<organism evidence="2 3">
    <name type="scientific">Pristionchus mayeri</name>
    <dbReference type="NCBI Taxonomy" id="1317129"/>
    <lineage>
        <taxon>Eukaryota</taxon>
        <taxon>Metazoa</taxon>
        <taxon>Ecdysozoa</taxon>
        <taxon>Nematoda</taxon>
        <taxon>Chromadorea</taxon>
        <taxon>Rhabditida</taxon>
        <taxon>Rhabditina</taxon>
        <taxon>Diplogasteromorpha</taxon>
        <taxon>Diplogasteroidea</taxon>
        <taxon>Neodiplogasteridae</taxon>
        <taxon>Pristionchus</taxon>
    </lineage>
</organism>
<protein>
    <submittedName>
        <fullName evidence="2">Uncharacterized protein</fullName>
    </submittedName>
</protein>
<gene>
    <name evidence="2" type="ORF">PMAYCL1PPCAC_31541</name>
</gene>
<comment type="caution">
    <text evidence="2">The sequence shown here is derived from an EMBL/GenBank/DDBJ whole genome shotgun (WGS) entry which is preliminary data.</text>
</comment>
<name>A0AAN5DE56_9BILA</name>
<accession>A0AAN5DE56</accession>